<dbReference type="InterPro" id="IPR056191">
    <property type="entry name" value="NOMO_12th"/>
</dbReference>
<keyword evidence="2" id="KW-0472">Membrane</keyword>
<protein>
    <recommendedName>
        <fullName evidence="12">Nodal modulator 1</fullName>
    </recommendedName>
</protein>
<dbReference type="Pfam" id="PF23141">
    <property type="entry name" value="Ig_NOMO"/>
    <property type="match status" value="1"/>
</dbReference>
<comment type="caution">
    <text evidence="10">The sequence shown here is derived from an EMBL/GenBank/DDBJ whole genome shotgun (WGS) entry which is preliminary data.</text>
</comment>
<dbReference type="PANTHER" id="PTHR23303:SF14">
    <property type="entry name" value="BOS COMPLEX SUBUNIT NOMO1-RELATED"/>
    <property type="match status" value="1"/>
</dbReference>
<dbReference type="InterPro" id="IPR056189">
    <property type="entry name" value="NOMO_3rd"/>
</dbReference>
<keyword evidence="2" id="KW-1133">Transmembrane helix</keyword>
<evidence type="ECO:0000313" key="11">
    <source>
        <dbReference type="Proteomes" id="UP000235965"/>
    </source>
</evidence>
<dbReference type="InterPro" id="IPR055074">
    <property type="entry name" value="NOMO1-3_2nd"/>
</dbReference>
<evidence type="ECO:0000259" key="3">
    <source>
        <dbReference type="Pfam" id="PF09430"/>
    </source>
</evidence>
<dbReference type="AlphaFoldDB" id="A0A2J7QKS6"/>
<dbReference type="InterPro" id="IPR051417">
    <property type="entry name" value="SDr/BOS_complex"/>
</dbReference>
<organism evidence="10 11">
    <name type="scientific">Cryptotermes secundus</name>
    <dbReference type="NCBI Taxonomy" id="105785"/>
    <lineage>
        <taxon>Eukaryota</taxon>
        <taxon>Metazoa</taxon>
        <taxon>Ecdysozoa</taxon>
        <taxon>Arthropoda</taxon>
        <taxon>Hexapoda</taxon>
        <taxon>Insecta</taxon>
        <taxon>Pterygota</taxon>
        <taxon>Neoptera</taxon>
        <taxon>Polyneoptera</taxon>
        <taxon>Dictyoptera</taxon>
        <taxon>Blattodea</taxon>
        <taxon>Blattoidea</taxon>
        <taxon>Termitoidae</taxon>
        <taxon>Kalotermitidae</taxon>
        <taxon>Cryptotermitinae</taxon>
        <taxon>Cryptotermes</taxon>
    </lineage>
</organism>
<name>A0A2J7QKS6_9NEOP</name>
<keyword evidence="1" id="KW-0732">Signal</keyword>
<dbReference type="Pfam" id="PF23194">
    <property type="entry name" value="NOMO_5th"/>
    <property type="match status" value="1"/>
</dbReference>
<dbReference type="GO" id="GO:0030246">
    <property type="term" value="F:carbohydrate binding"/>
    <property type="evidence" value="ECO:0007669"/>
    <property type="project" value="InterPro"/>
</dbReference>
<evidence type="ECO:0000256" key="2">
    <source>
        <dbReference type="SAM" id="Phobius"/>
    </source>
</evidence>
<feature type="domain" description="NOMO third transthyretin-like" evidence="8">
    <location>
        <begin position="65"/>
        <end position="126"/>
    </location>
</feature>
<dbReference type="Pfam" id="PF23193">
    <property type="entry name" value="NOMO_3rd"/>
    <property type="match status" value="1"/>
</dbReference>
<evidence type="ECO:0000259" key="5">
    <source>
        <dbReference type="Pfam" id="PF22904"/>
    </source>
</evidence>
<feature type="domain" description="NOMO-like ninth beta-sandwich" evidence="4">
    <location>
        <begin position="569"/>
        <end position="641"/>
    </location>
</feature>
<dbReference type="InterPro" id="IPR013784">
    <property type="entry name" value="Carb-bd-like_fold"/>
</dbReference>
<evidence type="ECO:0008006" key="12">
    <source>
        <dbReference type="Google" id="ProtNLM"/>
    </source>
</evidence>
<gene>
    <name evidence="10" type="ORF">B7P43_G10788</name>
</gene>
<dbReference type="SUPFAM" id="SSF49478">
    <property type="entry name" value="Cna protein B-type domain"/>
    <property type="match status" value="1"/>
</dbReference>
<reference evidence="10 11" key="1">
    <citation type="submission" date="2017-12" db="EMBL/GenBank/DDBJ databases">
        <title>Hemimetabolous genomes reveal molecular basis of termite eusociality.</title>
        <authorList>
            <person name="Harrison M.C."/>
            <person name="Jongepier E."/>
            <person name="Robertson H.M."/>
            <person name="Arning N."/>
            <person name="Bitard-Feildel T."/>
            <person name="Chao H."/>
            <person name="Childers C.P."/>
            <person name="Dinh H."/>
            <person name="Doddapaneni H."/>
            <person name="Dugan S."/>
            <person name="Gowin J."/>
            <person name="Greiner C."/>
            <person name="Han Y."/>
            <person name="Hu H."/>
            <person name="Hughes D.S.T."/>
            <person name="Huylmans A.-K."/>
            <person name="Kemena C."/>
            <person name="Kremer L.P.M."/>
            <person name="Lee S.L."/>
            <person name="Lopez-Ezquerra A."/>
            <person name="Mallet L."/>
            <person name="Monroy-Kuhn J.M."/>
            <person name="Moser A."/>
            <person name="Murali S.C."/>
            <person name="Muzny D.M."/>
            <person name="Otani S."/>
            <person name="Piulachs M.-D."/>
            <person name="Poelchau M."/>
            <person name="Qu J."/>
            <person name="Schaub F."/>
            <person name="Wada-Katsumata A."/>
            <person name="Worley K.C."/>
            <person name="Xie Q."/>
            <person name="Ylla G."/>
            <person name="Poulsen M."/>
            <person name="Gibbs R.A."/>
            <person name="Schal C."/>
            <person name="Richards S."/>
            <person name="Belles X."/>
            <person name="Korb J."/>
            <person name="Bornberg-Bauer E."/>
        </authorList>
    </citation>
    <scope>NUCLEOTIDE SEQUENCE [LARGE SCALE GENOMIC DNA]</scope>
    <source>
        <tissue evidence="10">Whole body</tissue>
    </source>
</reference>
<dbReference type="InterPro" id="IPR019008">
    <property type="entry name" value="Beta_sandwich_EMC7"/>
</dbReference>
<keyword evidence="11" id="KW-1185">Reference proteome</keyword>
<evidence type="ECO:0000313" key="10">
    <source>
        <dbReference type="EMBL" id="PNF29183.1"/>
    </source>
</evidence>
<feature type="domain" description="NOMO seventh transthyretin-like" evidence="6">
    <location>
        <begin position="398"/>
        <end position="474"/>
    </location>
</feature>
<feature type="domain" description="ER membrane protein complex subunit 7 beta-sandwich" evidence="3">
    <location>
        <begin position="149"/>
        <end position="197"/>
    </location>
</feature>
<proteinExistence type="predicted"/>
<evidence type="ECO:0000259" key="6">
    <source>
        <dbReference type="Pfam" id="PF23141"/>
    </source>
</evidence>
<dbReference type="Gene3D" id="2.60.40.1120">
    <property type="entry name" value="Carboxypeptidase-like, regulatory domain"/>
    <property type="match status" value="3"/>
</dbReference>
<feature type="transmembrane region" description="Helical" evidence="2">
    <location>
        <begin position="942"/>
        <end position="961"/>
    </location>
</feature>
<feature type="domain" description="NOMO fifth transthyretin-like" evidence="9">
    <location>
        <begin position="210"/>
        <end position="297"/>
    </location>
</feature>
<evidence type="ECO:0000259" key="9">
    <source>
        <dbReference type="Pfam" id="PF23194"/>
    </source>
</evidence>
<sequence>MKERANIPSSSLVVAGYDVSGLVTSDNEPIRGVSFVLFQAEESPPLAEIQGCEKNPLKGFKISGSSPLCHVISDEKGQFTFPSIPPGSYKVVPHYEGPHGIKFDVRPVEIHFTVEHGSFKIDTEFKVKGFSVSGRVLLRTGGKGIVGAVVLLNGKTSSVTRADGSYHLENLQAGSYVLQVQAHDMKFPEMNVKITPNTPQLTDIFPSSFKVCGVVSPYKLISGSTENGLSSVVLSKEGGSTEPIIAEARAETGEFCVFLEPGKYEGRVKVSEDEKMRGLQFFPAVHVIEVVDSPILSGIEFAQLKVKLAGHISCLAGDGNCDEIPVHLQALLGNNNEARPVTTTISKGGSYTFEDILPGRYQVSVHKDEWCWESSAQTVSVGTAVSTVPPFRQVGYTVTFMSSHDTQVQYKLQTPGNSPATTGSLNVKRGTMKSCVSEAGTYEFVPIGCHGYAQPSVKWNSATAATSSVRLTAVAHTLGGRVLTTENVKDVFINVLSGEDGKLKARLGPLSPKPSSGGMLEYNFKLMAAEGEKLVLEPTAGTLLFSPPRSVLVGANNCVSTAVELHAEKGHLVEGQVIPPSAGIKVTITKGSSSEVVVVTETAEDGKFKIGPLQGGVDYRVKAEKEGFVLTGPDAKGNFNAHKLAEVIVEVLDKADGKPLQGVLLSLSGGESFRRNSQTGTDGKMTFSSLSPSEYFLRPMMKEYRFEPHSKMITVEEGATVNVQLNGHRVAYSTYGMVTSLNGEPEDGIVVEAIGQEKCSHFQEESSSESNGQFRIRGLHPECIYVVRVKEGPEINQHIQRSTPVGIPVKAADGDVTDLRLVVFHPITQMDLTVHVQTTNPEHLRTLRAKLCREDSPDSPVHIVKLDSPNGKSPSSKGTNAAMLVFPSLPADGRGYFLQLESTLSHSTHSYTTHAVHFKANSSFRLVKLSFKPEPKVLEHELVHSSYFALPLIIMAVVIYFNHVKILPFLNWIVQSLSSSLTTGVNTSRAINTTSDHAAVDAVMVEPIINVTKRKLKPRKT</sequence>
<dbReference type="InterPro" id="IPR056319">
    <property type="entry name" value="NOMO_7th"/>
</dbReference>
<feature type="domain" description="NOMO C-terminal transthyretin-like" evidence="7">
    <location>
        <begin position="827"/>
        <end position="933"/>
    </location>
</feature>
<feature type="domain" description="NOMO second beta-sandwich" evidence="5">
    <location>
        <begin position="333"/>
        <end position="387"/>
    </location>
</feature>
<dbReference type="Proteomes" id="UP000235965">
    <property type="component" value="Unassembled WGS sequence"/>
</dbReference>
<keyword evidence="2" id="KW-0812">Transmembrane</keyword>
<dbReference type="Pfam" id="PF22902">
    <property type="entry name" value="NOMO1-like_9th"/>
    <property type="match status" value="1"/>
</dbReference>
<dbReference type="Pfam" id="PF22904">
    <property type="entry name" value="NOMO1-like_2nd"/>
    <property type="match status" value="1"/>
</dbReference>
<dbReference type="Pfam" id="PF23192">
    <property type="entry name" value="NOMO_12th"/>
    <property type="match status" value="1"/>
</dbReference>
<dbReference type="OrthoDB" id="10263633at2759"/>
<evidence type="ECO:0000259" key="7">
    <source>
        <dbReference type="Pfam" id="PF23192"/>
    </source>
</evidence>
<evidence type="ECO:0000259" key="8">
    <source>
        <dbReference type="Pfam" id="PF23193"/>
    </source>
</evidence>
<accession>A0A2J7QKS6</accession>
<evidence type="ECO:0000256" key="1">
    <source>
        <dbReference type="ARBA" id="ARBA00022729"/>
    </source>
</evidence>
<evidence type="ECO:0000259" key="4">
    <source>
        <dbReference type="Pfam" id="PF22902"/>
    </source>
</evidence>
<dbReference type="PANTHER" id="PTHR23303">
    <property type="entry name" value="CARBOXYPEPTIDASE REGULATORY REGION-CONTAINING"/>
    <property type="match status" value="1"/>
</dbReference>
<dbReference type="InterPro" id="IPR056190">
    <property type="entry name" value="NOMO_5th"/>
</dbReference>
<dbReference type="Pfam" id="PF09430">
    <property type="entry name" value="EMC7_beta-sandw"/>
    <property type="match status" value="1"/>
</dbReference>
<dbReference type="SUPFAM" id="SSF49452">
    <property type="entry name" value="Starch-binding domain-like"/>
    <property type="match status" value="3"/>
</dbReference>
<dbReference type="GO" id="GO:0005789">
    <property type="term" value="C:endoplasmic reticulum membrane"/>
    <property type="evidence" value="ECO:0007669"/>
    <property type="project" value="TreeGrafter"/>
</dbReference>
<dbReference type="EMBL" id="NEVH01013256">
    <property type="protein sequence ID" value="PNF29183.1"/>
    <property type="molecule type" value="Genomic_DNA"/>
</dbReference>
<dbReference type="InterPro" id="IPR055073">
    <property type="entry name" value="NOMO1-like_9th"/>
</dbReference>